<dbReference type="RefSeq" id="XP_007408549.1">
    <property type="nucleotide sequence ID" value="XM_007408487.1"/>
</dbReference>
<dbReference type="EMBL" id="GL883101">
    <property type="protein sequence ID" value="EGG08351.1"/>
    <property type="molecule type" value="Genomic_DNA"/>
</dbReference>
<name>F4RHI8_MELLP</name>
<dbReference type="KEGG" id="mlr:MELLADRAFT_71486"/>
<evidence type="ECO:0000313" key="1">
    <source>
        <dbReference type="EMBL" id="EGG08351.1"/>
    </source>
</evidence>
<sequence>MPHAQVSPGTTLYYEIKPCTQNPTLPETPWLLIVHPLYQDISCITHLSEDPVLRANFNVILFDDRYHGRSESSPSACFDCYTQAADLAMGMELLKIPNAHCMSTHPWATEVLLRMGFVFKEKVTSLCLCSLPSDQEDDFNKKAFAECFNHWTDPETPDDWHEAVASTVWYHFGSELEYDVDILDEYAGIFLRRYPPSNSVGQLMGTMPYSMRDVIPAKAQTSVTQPILILQGGADKVYTRSTLGVSSRLDGILQVSSKNELRTIPNAPLMLCRTHSVEVRNQFMQWIQPILSEQGRHSSTRLDLEVCLQRLASLSDDISITKRDPHVSDSYHLAGSEKIKDVSALLQKFEHLQKTKFSFIGGGAPETWSDASFEDIHPWRFSSRYDYARMFGSSEGVRSRTNSAVTLEESIEVVVMDSASEENFTESLKT</sequence>
<dbReference type="Proteomes" id="UP000001072">
    <property type="component" value="Unassembled WGS sequence"/>
</dbReference>
<gene>
    <name evidence="1" type="ORF">MELLADRAFT_71486</name>
</gene>
<dbReference type="InParanoid" id="F4RHI8"/>
<evidence type="ECO:0000313" key="2">
    <source>
        <dbReference type="Proteomes" id="UP000001072"/>
    </source>
</evidence>
<dbReference type="InterPro" id="IPR029058">
    <property type="entry name" value="AB_hydrolase_fold"/>
</dbReference>
<dbReference type="SUPFAM" id="SSF53474">
    <property type="entry name" value="alpha/beta-Hydrolases"/>
    <property type="match status" value="1"/>
</dbReference>
<accession>F4RHI8</accession>
<keyword evidence="2" id="KW-1185">Reference proteome</keyword>
<dbReference type="HOGENOM" id="CLU_637904_0_0_1"/>
<dbReference type="Gene3D" id="3.40.50.1820">
    <property type="entry name" value="alpha/beta hydrolase"/>
    <property type="match status" value="1"/>
</dbReference>
<organism evidence="2">
    <name type="scientific">Melampsora larici-populina (strain 98AG31 / pathotype 3-4-7)</name>
    <name type="common">Poplar leaf rust fungus</name>
    <dbReference type="NCBI Taxonomy" id="747676"/>
    <lineage>
        <taxon>Eukaryota</taxon>
        <taxon>Fungi</taxon>
        <taxon>Dikarya</taxon>
        <taxon>Basidiomycota</taxon>
        <taxon>Pucciniomycotina</taxon>
        <taxon>Pucciniomycetes</taxon>
        <taxon>Pucciniales</taxon>
        <taxon>Melampsoraceae</taxon>
        <taxon>Melampsora</taxon>
    </lineage>
</organism>
<dbReference type="VEuPathDB" id="FungiDB:MELLADRAFT_71486"/>
<evidence type="ECO:0008006" key="3">
    <source>
        <dbReference type="Google" id="ProtNLM"/>
    </source>
</evidence>
<proteinExistence type="predicted"/>
<protein>
    <recommendedName>
        <fullName evidence="3">AB hydrolase-1 domain-containing protein</fullName>
    </recommendedName>
</protein>
<dbReference type="OrthoDB" id="19657at2759"/>
<dbReference type="AlphaFoldDB" id="F4RHI8"/>
<dbReference type="eggNOG" id="ENOG502S4I8">
    <property type="taxonomic scope" value="Eukaryota"/>
</dbReference>
<dbReference type="GeneID" id="18931836"/>
<reference evidence="2" key="1">
    <citation type="journal article" date="2011" name="Proc. Natl. Acad. Sci. U.S.A.">
        <title>Obligate biotrophy features unraveled by the genomic analysis of rust fungi.</title>
        <authorList>
            <person name="Duplessis S."/>
            <person name="Cuomo C.A."/>
            <person name="Lin Y.-C."/>
            <person name="Aerts A."/>
            <person name="Tisserant E."/>
            <person name="Veneault-Fourrey C."/>
            <person name="Joly D.L."/>
            <person name="Hacquard S."/>
            <person name="Amselem J."/>
            <person name="Cantarel B.L."/>
            <person name="Chiu R."/>
            <person name="Coutinho P.M."/>
            <person name="Feau N."/>
            <person name="Field M."/>
            <person name="Frey P."/>
            <person name="Gelhaye E."/>
            <person name="Goldberg J."/>
            <person name="Grabherr M.G."/>
            <person name="Kodira C.D."/>
            <person name="Kohler A."/>
            <person name="Kuees U."/>
            <person name="Lindquist E.A."/>
            <person name="Lucas S.M."/>
            <person name="Mago R."/>
            <person name="Mauceli E."/>
            <person name="Morin E."/>
            <person name="Murat C."/>
            <person name="Pangilinan J.L."/>
            <person name="Park R."/>
            <person name="Pearson M."/>
            <person name="Quesneville H."/>
            <person name="Rouhier N."/>
            <person name="Sakthikumar S."/>
            <person name="Salamov A.A."/>
            <person name="Schmutz J."/>
            <person name="Selles B."/>
            <person name="Shapiro H."/>
            <person name="Tanguay P."/>
            <person name="Tuskan G.A."/>
            <person name="Henrissat B."/>
            <person name="Van de Peer Y."/>
            <person name="Rouze P."/>
            <person name="Ellis J.G."/>
            <person name="Dodds P.N."/>
            <person name="Schein J.E."/>
            <person name="Zhong S."/>
            <person name="Hamelin R.C."/>
            <person name="Grigoriev I.V."/>
            <person name="Szabo L.J."/>
            <person name="Martin F."/>
        </authorList>
    </citation>
    <scope>NUCLEOTIDE SEQUENCE [LARGE SCALE GENOMIC DNA]</scope>
    <source>
        <strain evidence="2">98AG31 / pathotype 3-4-7</strain>
    </source>
</reference>